<feature type="compositionally biased region" description="Polar residues" evidence="7">
    <location>
        <begin position="355"/>
        <end position="370"/>
    </location>
</feature>
<dbReference type="InterPro" id="IPR046955">
    <property type="entry name" value="PHR1-like"/>
</dbReference>
<keyword evidence="6" id="KW-0539">Nucleus</keyword>
<evidence type="ECO:0000256" key="7">
    <source>
        <dbReference type="SAM" id="MobiDB-lite"/>
    </source>
</evidence>
<dbReference type="InterPro" id="IPR006447">
    <property type="entry name" value="Myb_dom_plants"/>
</dbReference>
<evidence type="ECO:0000256" key="1">
    <source>
        <dbReference type="ARBA" id="ARBA00004123"/>
    </source>
</evidence>
<dbReference type="GO" id="GO:0003677">
    <property type="term" value="F:DNA binding"/>
    <property type="evidence" value="ECO:0007669"/>
    <property type="project" value="InterPro"/>
</dbReference>
<dbReference type="GO" id="GO:0005634">
    <property type="term" value="C:nucleus"/>
    <property type="evidence" value="ECO:0007669"/>
    <property type="project" value="UniProtKB-SubCell"/>
</dbReference>
<dbReference type="PANTHER" id="PTHR31499:SF85">
    <property type="entry name" value="TRANSCRIPTION FACTOR MYB-RELATED FAMILY"/>
    <property type="match status" value="1"/>
</dbReference>
<reference evidence="8" key="2">
    <citation type="submission" date="2022-03" db="EMBL/GenBank/DDBJ databases">
        <title>Draft title - Genomic analysis of global carrot germplasm unveils the trajectory of domestication and the origin of high carotenoid orange carrot.</title>
        <authorList>
            <person name="Iorizzo M."/>
            <person name="Ellison S."/>
            <person name="Senalik D."/>
            <person name="Macko-Podgorni A."/>
            <person name="Grzebelus D."/>
            <person name="Bostan H."/>
            <person name="Rolling W."/>
            <person name="Curaba J."/>
            <person name="Simon P."/>
        </authorList>
    </citation>
    <scope>NUCLEOTIDE SEQUENCE</scope>
    <source>
        <tissue evidence="8">Leaf</tissue>
    </source>
</reference>
<evidence type="ECO:0000256" key="2">
    <source>
        <dbReference type="ARBA" id="ARBA00006783"/>
    </source>
</evidence>
<evidence type="ECO:0000313" key="9">
    <source>
        <dbReference type="Proteomes" id="UP000077755"/>
    </source>
</evidence>
<comment type="similarity">
    <text evidence="2">Belongs to the MYB-CC family.</text>
</comment>
<accession>A0A164X764</accession>
<evidence type="ECO:0000313" key="8">
    <source>
        <dbReference type="EMBL" id="WOH07237.1"/>
    </source>
</evidence>
<sequence>MKFQKVCFQERIQQNHGLVDGFHFDHAKHFSQLNGVQTGIFVGGSQNIDDHANVASTIISHIGSPGSAFFATERYMGLPYYDYQDNNPDLGPEIPKNFDDQIPRFQQSVGENLYVDQSSVEQVKTGFASSESTAKPVSCPDDQYHNTVSEKSYSERDRIMQLKRKLFEDNYDPPDKRQASLTCDGDSSISLSNNSYGYQLTNMGQSTGANGNAVVPSGSATISCKTRIRWSQDLHDRFVECVNRLGGSEKATPKAILRLMESDVLTIYHVKSHLQKYRIAKYMPDSAEGKSEKQTGMSDTEQIGTKTGMYLKEALQMQLDVQKRLHEQLEIQRHLQLRIEEQGKQLKEMFDLQQQKTTGVIESQKSSTETSPRDEPLITKIDGNLQCPVEID</sequence>
<keyword evidence="4" id="KW-0175">Coiled coil</keyword>
<evidence type="ECO:0000256" key="3">
    <source>
        <dbReference type="ARBA" id="ARBA00023015"/>
    </source>
</evidence>
<dbReference type="OrthoDB" id="551907at2759"/>
<feature type="region of interest" description="Disordered" evidence="7">
    <location>
        <begin position="355"/>
        <end position="383"/>
    </location>
</feature>
<name>A0A164X764_DAUCS</name>
<evidence type="ECO:0000256" key="5">
    <source>
        <dbReference type="ARBA" id="ARBA00023163"/>
    </source>
</evidence>
<dbReference type="SUPFAM" id="SSF46689">
    <property type="entry name" value="Homeodomain-like"/>
    <property type="match status" value="1"/>
</dbReference>
<dbReference type="InterPro" id="IPR001005">
    <property type="entry name" value="SANT/Myb"/>
</dbReference>
<gene>
    <name evidence="8" type="ORF">DCAR_0626666</name>
</gene>
<comment type="subcellular location">
    <subcellularLocation>
        <location evidence="1">Nucleus</location>
    </subcellularLocation>
</comment>
<dbReference type="AlphaFoldDB" id="A0A164X764"/>
<dbReference type="Proteomes" id="UP000077755">
    <property type="component" value="Chromosome 6"/>
</dbReference>
<keyword evidence="5" id="KW-0804">Transcription</keyword>
<reference evidence="8" key="1">
    <citation type="journal article" date="2016" name="Nat. Genet.">
        <title>A high-quality carrot genome assembly provides new insights into carotenoid accumulation and asterid genome evolution.</title>
        <authorList>
            <person name="Iorizzo M."/>
            <person name="Ellison S."/>
            <person name="Senalik D."/>
            <person name="Zeng P."/>
            <person name="Satapoomin P."/>
            <person name="Huang J."/>
            <person name="Bowman M."/>
            <person name="Iovene M."/>
            <person name="Sanseverino W."/>
            <person name="Cavagnaro P."/>
            <person name="Yildiz M."/>
            <person name="Macko-Podgorni A."/>
            <person name="Moranska E."/>
            <person name="Grzebelus E."/>
            <person name="Grzebelus D."/>
            <person name="Ashrafi H."/>
            <person name="Zheng Z."/>
            <person name="Cheng S."/>
            <person name="Spooner D."/>
            <person name="Van Deynze A."/>
            <person name="Simon P."/>
        </authorList>
    </citation>
    <scope>NUCLEOTIDE SEQUENCE</scope>
    <source>
        <tissue evidence="8">Leaf</tissue>
    </source>
</reference>
<dbReference type="Pfam" id="PF14379">
    <property type="entry name" value="Myb_CC_LHEQLE"/>
    <property type="match status" value="1"/>
</dbReference>
<dbReference type="InterPro" id="IPR025756">
    <property type="entry name" value="Myb_CC_LHEQLE"/>
</dbReference>
<keyword evidence="3" id="KW-0805">Transcription regulation</keyword>
<dbReference type="PANTHER" id="PTHR31499">
    <property type="entry name" value="MYB FAMILY TRANSCRIPTION FACTOR PHL11"/>
    <property type="match status" value="1"/>
</dbReference>
<dbReference type="FunFam" id="1.10.10.60:FF:000002">
    <property type="entry name" value="Myb family transcription factor"/>
    <property type="match status" value="1"/>
</dbReference>
<proteinExistence type="inferred from homology"/>
<dbReference type="EMBL" id="CP093348">
    <property type="protein sequence ID" value="WOH07237.1"/>
    <property type="molecule type" value="Genomic_DNA"/>
</dbReference>
<dbReference type="InterPro" id="IPR009057">
    <property type="entry name" value="Homeodomain-like_sf"/>
</dbReference>
<evidence type="ECO:0000256" key="6">
    <source>
        <dbReference type="ARBA" id="ARBA00023242"/>
    </source>
</evidence>
<protein>
    <submittedName>
        <fullName evidence="8">Uncharacterized protein</fullName>
    </submittedName>
</protein>
<dbReference type="Gene3D" id="1.10.10.60">
    <property type="entry name" value="Homeodomain-like"/>
    <property type="match status" value="1"/>
</dbReference>
<evidence type="ECO:0000256" key="4">
    <source>
        <dbReference type="ARBA" id="ARBA00023054"/>
    </source>
</evidence>
<dbReference type="Gramene" id="KZM92795">
    <property type="protein sequence ID" value="KZM92795"/>
    <property type="gene ID" value="DCAR_019840"/>
</dbReference>
<keyword evidence="9" id="KW-1185">Reference proteome</keyword>
<dbReference type="KEGG" id="dcr:108225284"/>
<dbReference type="GO" id="GO:0003700">
    <property type="term" value="F:DNA-binding transcription factor activity"/>
    <property type="evidence" value="ECO:0007669"/>
    <property type="project" value="InterPro"/>
</dbReference>
<dbReference type="NCBIfam" id="TIGR01557">
    <property type="entry name" value="myb_SHAQKYF"/>
    <property type="match status" value="1"/>
</dbReference>
<dbReference type="OMA" id="NLEFPQM"/>
<dbReference type="Pfam" id="PF00249">
    <property type="entry name" value="Myb_DNA-binding"/>
    <property type="match status" value="1"/>
</dbReference>
<organism evidence="8 9">
    <name type="scientific">Daucus carota subsp. sativus</name>
    <name type="common">Carrot</name>
    <dbReference type="NCBI Taxonomy" id="79200"/>
    <lineage>
        <taxon>Eukaryota</taxon>
        <taxon>Viridiplantae</taxon>
        <taxon>Streptophyta</taxon>
        <taxon>Embryophyta</taxon>
        <taxon>Tracheophyta</taxon>
        <taxon>Spermatophyta</taxon>
        <taxon>Magnoliopsida</taxon>
        <taxon>eudicotyledons</taxon>
        <taxon>Gunneridae</taxon>
        <taxon>Pentapetalae</taxon>
        <taxon>asterids</taxon>
        <taxon>campanulids</taxon>
        <taxon>Apiales</taxon>
        <taxon>Apiaceae</taxon>
        <taxon>Apioideae</taxon>
        <taxon>Scandiceae</taxon>
        <taxon>Daucinae</taxon>
        <taxon>Daucus</taxon>
        <taxon>Daucus sect. Daucus</taxon>
    </lineage>
</organism>